<evidence type="ECO:0000256" key="8">
    <source>
        <dbReference type="ARBA" id="ARBA00042721"/>
    </source>
</evidence>
<keyword evidence="3" id="KW-0809">Transit peptide</keyword>
<dbReference type="SUPFAM" id="SSF52833">
    <property type="entry name" value="Thioredoxin-like"/>
    <property type="match status" value="1"/>
</dbReference>
<evidence type="ECO:0000256" key="2">
    <source>
        <dbReference type="ARBA" id="ARBA00005557"/>
    </source>
</evidence>
<dbReference type="InterPro" id="IPR036249">
    <property type="entry name" value="Thioredoxin-like_sf"/>
</dbReference>
<evidence type="ECO:0000256" key="1">
    <source>
        <dbReference type="ARBA" id="ARBA00004173"/>
    </source>
</evidence>
<comment type="similarity">
    <text evidence="2">Belongs to the mitochondrion-specific ribosomal protein mL53 family.</text>
</comment>
<dbReference type="Pfam" id="PF10780">
    <property type="entry name" value="MRP_L53"/>
    <property type="match status" value="1"/>
</dbReference>
<comment type="subcellular location">
    <subcellularLocation>
        <location evidence="1">Mitochondrion</location>
    </subcellularLocation>
</comment>
<keyword evidence="10" id="KW-1185">Reference proteome</keyword>
<name>A0AAD9UKG1_RIDPI</name>
<evidence type="ECO:0000313" key="10">
    <source>
        <dbReference type="Proteomes" id="UP001209878"/>
    </source>
</evidence>
<evidence type="ECO:0000256" key="4">
    <source>
        <dbReference type="ARBA" id="ARBA00022980"/>
    </source>
</evidence>
<organism evidence="9 10">
    <name type="scientific">Ridgeia piscesae</name>
    <name type="common">Tubeworm</name>
    <dbReference type="NCBI Taxonomy" id="27915"/>
    <lineage>
        <taxon>Eukaryota</taxon>
        <taxon>Metazoa</taxon>
        <taxon>Spiralia</taxon>
        <taxon>Lophotrochozoa</taxon>
        <taxon>Annelida</taxon>
        <taxon>Polychaeta</taxon>
        <taxon>Sedentaria</taxon>
        <taxon>Canalipalpata</taxon>
        <taxon>Sabellida</taxon>
        <taxon>Siboglinidae</taxon>
        <taxon>Ridgeia</taxon>
    </lineage>
</organism>
<keyword evidence="4" id="KW-0689">Ribosomal protein</keyword>
<proteinExistence type="inferred from homology"/>
<sequence length="111" mass="13054">MATLSLRRAVAYHYKSLRLTAVKQVIFKFDPFHEHTKSVREFMHHVNVPKIRQTNLNCSVKIDVVSDRTEPRVEVKFANDDRAIFKTENLTTLEIIKNFNEMCRERESSTS</sequence>
<dbReference type="AlphaFoldDB" id="A0AAD9UKG1"/>
<protein>
    <recommendedName>
        <fullName evidence="7">Large ribosomal subunit protein mL53</fullName>
    </recommendedName>
    <alternativeName>
        <fullName evidence="8">39S ribosomal protein L53, mitochondrial</fullName>
    </alternativeName>
</protein>
<dbReference type="GO" id="GO:0005762">
    <property type="term" value="C:mitochondrial large ribosomal subunit"/>
    <property type="evidence" value="ECO:0007669"/>
    <property type="project" value="TreeGrafter"/>
</dbReference>
<reference evidence="9" key="1">
    <citation type="journal article" date="2023" name="Mol. Biol. Evol.">
        <title>Third-Generation Sequencing Reveals the Adaptive Role of the Epigenome in Three Deep-Sea Polychaetes.</title>
        <authorList>
            <person name="Perez M."/>
            <person name="Aroh O."/>
            <person name="Sun Y."/>
            <person name="Lan Y."/>
            <person name="Juniper S.K."/>
            <person name="Young C.R."/>
            <person name="Angers B."/>
            <person name="Qian P.Y."/>
        </authorList>
    </citation>
    <scope>NUCLEOTIDE SEQUENCE</scope>
    <source>
        <strain evidence="9">R07B-5</strain>
    </source>
</reference>
<dbReference type="InterPro" id="IPR052473">
    <property type="entry name" value="mtLSU_mL53"/>
</dbReference>
<dbReference type="EMBL" id="JAODUO010000028">
    <property type="protein sequence ID" value="KAK2192552.1"/>
    <property type="molecule type" value="Genomic_DNA"/>
</dbReference>
<dbReference type="Gene3D" id="3.40.30.10">
    <property type="entry name" value="Glutaredoxin"/>
    <property type="match status" value="1"/>
</dbReference>
<dbReference type="PANTHER" id="PTHR33618">
    <property type="entry name" value="39S RIBOSOMAL PROTEIN L53, MITOCHONDRIAL"/>
    <property type="match status" value="1"/>
</dbReference>
<comment type="caution">
    <text evidence="9">The sequence shown here is derived from an EMBL/GenBank/DDBJ whole genome shotgun (WGS) entry which is preliminary data.</text>
</comment>
<keyword evidence="5" id="KW-0496">Mitochondrion</keyword>
<keyword evidence="6" id="KW-0687">Ribonucleoprotein</keyword>
<evidence type="ECO:0000256" key="7">
    <source>
        <dbReference type="ARBA" id="ARBA00035180"/>
    </source>
</evidence>
<dbReference type="Proteomes" id="UP001209878">
    <property type="component" value="Unassembled WGS sequence"/>
</dbReference>
<gene>
    <name evidence="9" type="ORF">NP493_28g09035</name>
</gene>
<evidence type="ECO:0000313" key="9">
    <source>
        <dbReference type="EMBL" id="KAK2192552.1"/>
    </source>
</evidence>
<evidence type="ECO:0000256" key="6">
    <source>
        <dbReference type="ARBA" id="ARBA00023274"/>
    </source>
</evidence>
<evidence type="ECO:0000256" key="5">
    <source>
        <dbReference type="ARBA" id="ARBA00023128"/>
    </source>
</evidence>
<dbReference type="InterPro" id="IPR019716">
    <property type="entry name" value="Ribosomal_mL53"/>
</dbReference>
<dbReference type="PANTHER" id="PTHR33618:SF1">
    <property type="entry name" value="LARGE RIBOSOMAL SUBUNIT PROTEIN ML53"/>
    <property type="match status" value="1"/>
</dbReference>
<evidence type="ECO:0000256" key="3">
    <source>
        <dbReference type="ARBA" id="ARBA00022946"/>
    </source>
</evidence>
<accession>A0AAD9UKG1</accession>